<feature type="domain" description="F-box" evidence="1">
    <location>
        <begin position="6"/>
        <end position="53"/>
    </location>
</feature>
<proteinExistence type="predicted"/>
<dbReference type="VEuPathDB" id="FungiDB:BLGHR1_13496"/>
<dbReference type="PROSITE" id="PS50181">
    <property type="entry name" value="FBOX"/>
    <property type="match status" value="1"/>
</dbReference>
<dbReference type="SUPFAM" id="SSF52047">
    <property type="entry name" value="RNI-like"/>
    <property type="match status" value="1"/>
</dbReference>
<dbReference type="Proteomes" id="UP000275772">
    <property type="component" value="Unassembled WGS sequence"/>
</dbReference>
<dbReference type="PROSITE" id="PS51450">
    <property type="entry name" value="LRR"/>
    <property type="match status" value="1"/>
</dbReference>
<evidence type="ECO:0000313" key="2">
    <source>
        <dbReference type="EMBL" id="SZF02711.1"/>
    </source>
</evidence>
<dbReference type="Gene3D" id="1.20.1280.50">
    <property type="match status" value="1"/>
</dbReference>
<organism evidence="2 3">
    <name type="scientific">Blumeria hordei</name>
    <name type="common">Barley powdery mildew</name>
    <name type="synonym">Blumeria graminis f. sp. hordei</name>
    <dbReference type="NCBI Taxonomy" id="2867405"/>
    <lineage>
        <taxon>Eukaryota</taxon>
        <taxon>Fungi</taxon>
        <taxon>Dikarya</taxon>
        <taxon>Ascomycota</taxon>
        <taxon>Pezizomycotina</taxon>
        <taxon>Leotiomycetes</taxon>
        <taxon>Erysiphales</taxon>
        <taxon>Erysiphaceae</taxon>
        <taxon>Blumeria</taxon>
    </lineage>
</organism>
<gene>
    <name evidence="2" type="ORF">BLGHR1_13496</name>
</gene>
<dbReference type="InterPro" id="IPR001611">
    <property type="entry name" value="Leu-rich_rpt"/>
</dbReference>
<evidence type="ECO:0000313" key="3">
    <source>
        <dbReference type="Proteomes" id="UP000275772"/>
    </source>
</evidence>
<dbReference type="InterPro" id="IPR032675">
    <property type="entry name" value="LRR_dom_sf"/>
</dbReference>
<dbReference type="Pfam" id="PF12937">
    <property type="entry name" value="F-box-like"/>
    <property type="match status" value="1"/>
</dbReference>
<dbReference type="InterPro" id="IPR001810">
    <property type="entry name" value="F-box_dom"/>
</dbReference>
<dbReference type="SMART" id="SM00256">
    <property type="entry name" value="FBOX"/>
    <property type="match status" value="1"/>
</dbReference>
<protein>
    <recommendedName>
        <fullName evidence="1">F-box domain-containing protein</fullName>
    </recommendedName>
</protein>
<dbReference type="EMBL" id="UNSH01000045">
    <property type="protein sequence ID" value="SZF02711.1"/>
    <property type="molecule type" value="Genomic_DNA"/>
</dbReference>
<dbReference type="Gene3D" id="3.80.10.10">
    <property type="entry name" value="Ribonuclease Inhibitor"/>
    <property type="match status" value="1"/>
</dbReference>
<evidence type="ECO:0000259" key="1">
    <source>
        <dbReference type="PROSITE" id="PS50181"/>
    </source>
</evidence>
<dbReference type="AlphaFoldDB" id="A0A383UQW9"/>
<sequence>MLSDSHDPLRILPLEIVGIIFEHLILRDRMICLAVSKSWNILLQSTKTLWTTLYTSRTCLHIPLKALENYLRRSNYAVDSALLHLRSFGNKPNVRYLMDTCHGLKDFRIYGEGSLVQSQAAVLATARGIQKLHILQRIHTNFSIMILAIKACRKTLREAKFFCVTGYDNESETLWPKMNALTSIYLDLCNNGYIKFSDLIVAAPNLRSTVIVNCPSTDGFRLDMTLWHDLERLDLTNTRLNCYPKLPPRIKHLILDGSCDLCFSSIIDDGIYSLPFLETFSFQHNKIDISCIFTITDSCIRAKNLKTLRLGGIEISYPSDNFLRDYFPPSPTVEELSMSQLWSWDEDVIEVIKLYPNLKKVDLSDNQITKITIKELVHIGVKSIIIDECSGVDSETVDMARAEGVYVSQRFTDESTSSFGQS</sequence>
<reference evidence="2 3" key="1">
    <citation type="submission" date="2017-11" db="EMBL/GenBank/DDBJ databases">
        <authorList>
            <person name="Kracher B."/>
        </authorList>
    </citation>
    <scope>NUCLEOTIDE SEQUENCE [LARGE SCALE GENOMIC DNA]</scope>
    <source>
        <strain evidence="2 3">RACE1</strain>
    </source>
</reference>
<dbReference type="SUPFAM" id="SSF81383">
    <property type="entry name" value="F-box domain"/>
    <property type="match status" value="1"/>
</dbReference>
<dbReference type="InterPro" id="IPR036047">
    <property type="entry name" value="F-box-like_dom_sf"/>
</dbReference>
<name>A0A383UQW9_BLUHO</name>
<accession>A0A383UQW9</accession>